<dbReference type="SUPFAM" id="SSF48726">
    <property type="entry name" value="Immunoglobulin"/>
    <property type="match status" value="1"/>
</dbReference>
<dbReference type="Proteomes" id="UP000261640">
    <property type="component" value="Unplaced"/>
</dbReference>
<feature type="domain" description="Ig-like" evidence="5">
    <location>
        <begin position="95"/>
        <end position="162"/>
    </location>
</feature>
<evidence type="ECO:0000259" key="5">
    <source>
        <dbReference type="PROSITE" id="PS50835"/>
    </source>
</evidence>
<dbReference type="InterPro" id="IPR003599">
    <property type="entry name" value="Ig_sub"/>
</dbReference>
<dbReference type="GO" id="GO:0006955">
    <property type="term" value="P:immune response"/>
    <property type="evidence" value="ECO:0007669"/>
    <property type="project" value="TreeGrafter"/>
</dbReference>
<dbReference type="Ensembl" id="ENSMAMT00000064533.1">
    <property type="protein sequence ID" value="ENSMAMP00000054659.1"/>
    <property type="gene ID" value="ENSMAMG00000027989.1"/>
</dbReference>
<dbReference type="AlphaFoldDB" id="A0A7N8XR60"/>
<feature type="compositionally biased region" description="Acidic residues" evidence="3">
    <location>
        <begin position="355"/>
        <end position="371"/>
    </location>
</feature>
<keyword evidence="2" id="KW-1015">Disulfide bond</keyword>
<dbReference type="GeneTree" id="ENSGT01050000244808"/>
<evidence type="ECO:0000313" key="7">
    <source>
        <dbReference type="Proteomes" id="UP000261640"/>
    </source>
</evidence>
<dbReference type="GO" id="GO:0009897">
    <property type="term" value="C:external side of plasma membrane"/>
    <property type="evidence" value="ECO:0007669"/>
    <property type="project" value="TreeGrafter"/>
</dbReference>
<protein>
    <recommendedName>
        <fullName evidence="5">Ig-like domain-containing protein</fullName>
    </recommendedName>
</protein>
<evidence type="ECO:0000256" key="4">
    <source>
        <dbReference type="SAM" id="SignalP"/>
    </source>
</evidence>
<dbReference type="PROSITE" id="PS50835">
    <property type="entry name" value="IG_LIKE"/>
    <property type="match status" value="1"/>
</dbReference>
<evidence type="ECO:0000256" key="1">
    <source>
        <dbReference type="ARBA" id="ARBA00022729"/>
    </source>
</evidence>
<dbReference type="Gene3D" id="2.60.40.10">
    <property type="entry name" value="Immunoglobulins"/>
    <property type="match status" value="2"/>
</dbReference>
<feature type="compositionally biased region" description="Polar residues" evidence="3">
    <location>
        <begin position="321"/>
        <end position="346"/>
    </location>
</feature>
<dbReference type="Pfam" id="PF13927">
    <property type="entry name" value="Ig_3"/>
    <property type="match status" value="1"/>
</dbReference>
<evidence type="ECO:0000256" key="2">
    <source>
        <dbReference type="ARBA" id="ARBA00023157"/>
    </source>
</evidence>
<dbReference type="PANTHER" id="PTHR11481">
    <property type="entry name" value="IMMUNOGLOBULIN FC RECEPTOR"/>
    <property type="match status" value="1"/>
</dbReference>
<feature type="chain" id="PRO_5031403206" description="Ig-like domain-containing protein" evidence="4">
    <location>
        <begin position="23"/>
        <end position="382"/>
    </location>
</feature>
<dbReference type="InterPro" id="IPR013783">
    <property type="entry name" value="Ig-like_fold"/>
</dbReference>
<accession>A0A7N8XR60</accession>
<dbReference type="PANTHER" id="PTHR11481:SF64">
    <property type="entry name" value="FC RECEPTOR-LIKE PROTEIN 4"/>
    <property type="match status" value="1"/>
</dbReference>
<dbReference type="InterPro" id="IPR036179">
    <property type="entry name" value="Ig-like_dom_sf"/>
</dbReference>
<evidence type="ECO:0000313" key="6">
    <source>
        <dbReference type="Ensembl" id="ENSMAMP00000054659.1"/>
    </source>
</evidence>
<dbReference type="SMART" id="SM00409">
    <property type="entry name" value="IG"/>
    <property type="match status" value="1"/>
</dbReference>
<dbReference type="InParanoid" id="A0A7N8XR60"/>
<feature type="region of interest" description="Disordered" evidence="3">
    <location>
        <begin position="313"/>
        <end position="382"/>
    </location>
</feature>
<proteinExistence type="predicted"/>
<reference evidence="6" key="2">
    <citation type="submission" date="2025-09" db="UniProtKB">
        <authorList>
            <consortium name="Ensembl"/>
        </authorList>
    </citation>
    <scope>IDENTIFICATION</scope>
</reference>
<dbReference type="InterPro" id="IPR007110">
    <property type="entry name" value="Ig-like_dom"/>
</dbReference>
<organism evidence="6 7">
    <name type="scientific">Mastacembelus armatus</name>
    <name type="common">zig-zag eel</name>
    <dbReference type="NCBI Taxonomy" id="205130"/>
    <lineage>
        <taxon>Eukaryota</taxon>
        <taxon>Metazoa</taxon>
        <taxon>Chordata</taxon>
        <taxon>Craniata</taxon>
        <taxon>Vertebrata</taxon>
        <taxon>Euteleostomi</taxon>
        <taxon>Actinopterygii</taxon>
        <taxon>Neopterygii</taxon>
        <taxon>Teleostei</taxon>
        <taxon>Neoteleostei</taxon>
        <taxon>Acanthomorphata</taxon>
        <taxon>Anabantaria</taxon>
        <taxon>Synbranchiformes</taxon>
        <taxon>Mastacembelidae</taxon>
        <taxon>Mastacembelus</taxon>
    </lineage>
</organism>
<dbReference type="GO" id="GO:0007166">
    <property type="term" value="P:cell surface receptor signaling pathway"/>
    <property type="evidence" value="ECO:0007669"/>
    <property type="project" value="TreeGrafter"/>
</dbReference>
<keyword evidence="7" id="KW-1185">Reference proteome</keyword>
<feature type="signal peptide" evidence="4">
    <location>
        <begin position="1"/>
        <end position="22"/>
    </location>
</feature>
<sequence length="382" mass="42520">RMVVLNLLFLYVFFAETSFKAAVEIVEGDSRIFSGETVRLRCRIPDNWSASTYLWFLGSEQLGQSGQHLILWNTRIDVDGGWAILKVSPSPGLVGNTLTLTCRVRGNTPLHEVILYKDGVEVMRQNGLNPHFSVTNLTQEHEGMYSCRASWDVRRRTHSVISSATPVQVLEVLTQPILEIFTSEELTKGQKMKLICHLQYNAPAPAPPVEYYFYRNRIRLGTATSVNYDLVSWKPGQYSCKARVPKLGLLRWSEPKSFEQETGTLDPVTSVSSPELSLPPVADPTAVLLTPRKSIASPTFALPVEVSTRYPDLSLMPSQPAPSTLLSTAQSPKQTVTPIQTDLLQKSDNMSGDSDNMESDDMESDDMESDDMSSNSPHTVLH</sequence>
<keyword evidence="1 4" id="KW-0732">Signal</keyword>
<evidence type="ECO:0000256" key="3">
    <source>
        <dbReference type="SAM" id="MobiDB-lite"/>
    </source>
</evidence>
<dbReference type="InterPro" id="IPR050488">
    <property type="entry name" value="Ig_Fc_receptor"/>
</dbReference>
<name>A0A7N8XR60_9TELE</name>
<dbReference type="GO" id="GO:0004888">
    <property type="term" value="F:transmembrane signaling receptor activity"/>
    <property type="evidence" value="ECO:0007669"/>
    <property type="project" value="TreeGrafter"/>
</dbReference>
<reference evidence="6" key="1">
    <citation type="submission" date="2025-08" db="UniProtKB">
        <authorList>
            <consortium name="Ensembl"/>
        </authorList>
    </citation>
    <scope>IDENTIFICATION</scope>
</reference>